<keyword evidence="2" id="KW-1185">Reference proteome</keyword>
<dbReference type="OrthoDB" id="5842451at2759"/>
<dbReference type="AlphaFoldDB" id="A0A183F9B7"/>
<accession>A0A183F9B7</accession>
<evidence type="ECO:0000313" key="1">
    <source>
        <dbReference type="EMBL" id="VDO28061.1"/>
    </source>
</evidence>
<evidence type="ECO:0000313" key="2">
    <source>
        <dbReference type="Proteomes" id="UP000050761"/>
    </source>
</evidence>
<evidence type="ECO:0000313" key="3">
    <source>
        <dbReference type="WBParaSite" id="HPBE_0000275901-mRNA-1"/>
    </source>
</evidence>
<gene>
    <name evidence="1" type="ORF">HPBE_LOCUS2760</name>
</gene>
<protein>
    <submittedName>
        <fullName evidence="3">Uma2 domain-containing protein</fullName>
    </submittedName>
</protein>
<organism evidence="2 3">
    <name type="scientific">Heligmosomoides polygyrus</name>
    <name type="common">Parasitic roundworm</name>
    <dbReference type="NCBI Taxonomy" id="6339"/>
    <lineage>
        <taxon>Eukaryota</taxon>
        <taxon>Metazoa</taxon>
        <taxon>Ecdysozoa</taxon>
        <taxon>Nematoda</taxon>
        <taxon>Chromadorea</taxon>
        <taxon>Rhabditida</taxon>
        <taxon>Rhabditina</taxon>
        <taxon>Rhabditomorpha</taxon>
        <taxon>Strongyloidea</taxon>
        <taxon>Heligmosomidae</taxon>
        <taxon>Heligmosomoides</taxon>
    </lineage>
</organism>
<sequence length="66" mass="7612">MPTSSDLDEVVITEVQSGLGQVHRITDSRSVNFQILDLPMLRDLIRWSSCEQTVTVTWERPPQDQR</sequence>
<proteinExistence type="predicted"/>
<dbReference type="EMBL" id="UZAH01004838">
    <property type="protein sequence ID" value="VDO28061.1"/>
    <property type="molecule type" value="Genomic_DNA"/>
</dbReference>
<name>A0A183F9B7_HELPZ</name>
<reference evidence="3" key="2">
    <citation type="submission" date="2019-09" db="UniProtKB">
        <authorList>
            <consortium name="WormBaseParasite"/>
        </authorList>
    </citation>
    <scope>IDENTIFICATION</scope>
</reference>
<accession>A0A3P7U1G5</accession>
<dbReference type="Proteomes" id="UP000050761">
    <property type="component" value="Unassembled WGS sequence"/>
</dbReference>
<dbReference type="WBParaSite" id="HPBE_0000275901-mRNA-1">
    <property type="protein sequence ID" value="HPBE_0000275901-mRNA-1"/>
    <property type="gene ID" value="HPBE_0000275901"/>
</dbReference>
<reference evidence="1 2" key="1">
    <citation type="submission" date="2018-11" db="EMBL/GenBank/DDBJ databases">
        <authorList>
            <consortium name="Pathogen Informatics"/>
        </authorList>
    </citation>
    <scope>NUCLEOTIDE SEQUENCE [LARGE SCALE GENOMIC DNA]</scope>
</reference>